<sequence>QEEDQNGDRSQDQEENSQDSKYGKPKWQPRMTKTRRPRSDQGLGLEEGRIDKGENSAPNIRLLWKSTISTPTLLWPVFLTNHSRGGGMSNYSSTCPMHICSEKTSVE</sequence>
<keyword evidence="3" id="KW-1185">Reference proteome</keyword>
<feature type="region of interest" description="Disordered" evidence="1">
    <location>
        <begin position="1"/>
        <end position="56"/>
    </location>
</feature>
<protein>
    <submittedName>
        <fullName evidence="2">Uncharacterized protein</fullName>
    </submittedName>
</protein>
<feature type="compositionally biased region" description="Basic and acidic residues" evidence="1">
    <location>
        <begin position="1"/>
        <end position="12"/>
    </location>
</feature>
<reference evidence="2 3" key="1">
    <citation type="submission" date="2020-10" db="EMBL/GenBank/DDBJ databases">
        <title>The Coptis chinensis genome and diversification of protoberbering-type alkaloids.</title>
        <authorList>
            <person name="Wang B."/>
            <person name="Shu S."/>
            <person name="Song C."/>
            <person name="Liu Y."/>
        </authorList>
    </citation>
    <scope>NUCLEOTIDE SEQUENCE [LARGE SCALE GENOMIC DNA]</scope>
    <source>
        <strain evidence="2">HL-2020</strain>
        <tissue evidence="2">Leaf</tissue>
    </source>
</reference>
<evidence type="ECO:0000313" key="2">
    <source>
        <dbReference type="EMBL" id="KAF9609452.1"/>
    </source>
</evidence>
<evidence type="ECO:0000256" key="1">
    <source>
        <dbReference type="SAM" id="MobiDB-lite"/>
    </source>
</evidence>
<dbReference type="AlphaFoldDB" id="A0A835I3J4"/>
<comment type="caution">
    <text evidence="2">The sequence shown here is derived from an EMBL/GenBank/DDBJ whole genome shotgun (WGS) entry which is preliminary data.</text>
</comment>
<accession>A0A835I3J4</accession>
<evidence type="ECO:0000313" key="3">
    <source>
        <dbReference type="Proteomes" id="UP000631114"/>
    </source>
</evidence>
<name>A0A835I3J4_9MAGN</name>
<dbReference type="Proteomes" id="UP000631114">
    <property type="component" value="Unassembled WGS sequence"/>
</dbReference>
<organism evidence="2 3">
    <name type="scientific">Coptis chinensis</name>
    <dbReference type="NCBI Taxonomy" id="261450"/>
    <lineage>
        <taxon>Eukaryota</taxon>
        <taxon>Viridiplantae</taxon>
        <taxon>Streptophyta</taxon>
        <taxon>Embryophyta</taxon>
        <taxon>Tracheophyta</taxon>
        <taxon>Spermatophyta</taxon>
        <taxon>Magnoliopsida</taxon>
        <taxon>Ranunculales</taxon>
        <taxon>Ranunculaceae</taxon>
        <taxon>Coptidoideae</taxon>
        <taxon>Coptis</taxon>
    </lineage>
</organism>
<proteinExistence type="predicted"/>
<gene>
    <name evidence="2" type="ORF">IFM89_016252</name>
</gene>
<dbReference type="EMBL" id="JADFTS010000004">
    <property type="protein sequence ID" value="KAF9609452.1"/>
    <property type="molecule type" value="Genomic_DNA"/>
</dbReference>
<feature type="non-terminal residue" evidence="2">
    <location>
        <position position="107"/>
    </location>
</feature>